<dbReference type="InterPro" id="IPR036249">
    <property type="entry name" value="Thioredoxin-like_sf"/>
</dbReference>
<evidence type="ECO:0000313" key="4">
    <source>
        <dbReference type="Proteomes" id="UP000756132"/>
    </source>
</evidence>
<dbReference type="SUPFAM" id="SSF47616">
    <property type="entry name" value="GST C-terminal domain-like"/>
    <property type="match status" value="1"/>
</dbReference>
<sequence length="257" mass="29218">MTSAFRRTPSRMSNEYILFDLPSRGTPTGWSLNPWKARLVLNYKNLPYKTQWVEYPDLAPTYKSFGIPPNDPKTNAAAEYSSPAIKHPDGHFTMDSLAIAHGLEESHPSPSLHLDSPVNERAQTAILDFQKALAAVIMPRVPEMLLNPPSEEYFRRTRAKRFGMELADLAKSEQAGETAWKNAEPALEKIKALLCEDESGPYVLGKEASFADFILAGAWRFYERMDKDGDLLGRIMKFDESFPRHHEACKKWLERDD</sequence>
<gene>
    <name evidence="3" type="ORF">CLAFUR5_04264</name>
</gene>
<name>A0A9Q8P843_PASFU</name>
<dbReference type="KEGG" id="ffu:CLAFUR5_04264"/>
<dbReference type="Pfam" id="PF13409">
    <property type="entry name" value="GST_N_2"/>
    <property type="match status" value="1"/>
</dbReference>
<dbReference type="Pfam" id="PF22041">
    <property type="entry name" value="GST_C_7"/>
    <property type="match status" value="1"/>
</dbReference>
<evidence type="ECO:0000313" key="3">
    <source>
        <dbReference type="EMBL" id="UJO16693.1"/>
    </source>
</evidence>
<dbReference type="InterPro" id="IPR054416">
    <property type="entry name" value="GST_UstS-like_C"/>
</dbReference>
<reference evidence="3" key="1">
    <citation type="submission" date="2021-12" db="EMBL/GenBank/DDBJ databases">
        <authorList>
            <person name="Zaccaron A."/>
            <person name="Stergiopoulos I."/>
        </authorList>
    </citation>
    <scope>NUCLEOTIDE SEQUENCE</scope>
    <source>
        <strain evidence="3">Race5_Kim</strain>
    </source>
</reference>
<dbReference type="Proteomes" id="UP000756132">
    <property type="component" value="Chromosome 4"/>
</dbReference>
<dbReference type="Gene3D" id="1.20.1050.10">
    <property type="match status" value="1"/>
</dbReference>
<dbReference type="OrthoDB" id="4951845at2759"/>
<feature type="domain" description="GST N-terminal" evidence="1">
    <location>
        <begin position="30"/>
        <end position="105"/>
    </location>
</feature>
<feature type="domain" description="Glutathione S-transferase UstS-like C-terminal" evidence="2">
    <location>
        <begin position="129"/>
        <end position="251"/>
    </location>
</feature>
<dbReference type="InterPro" id="IPR004045">
    <property type="entry name" value="Glutathione_S-Trfase_N"/>
</dbReference>
<dbReference type="GeneID" id="71984142"/>
<dbReference type="EMBL" id="CP090166">
    <property type="protein sequence ID" value="UJO16693.1"/>
    <property type="molecule type" value="Genomic_DNA"/>
</dbReference>
<organism evidence="3 4">
    <name type="scientific">Passalora fulva</name>
    <name type="common">Tomato leaf mold</name>
    <name type="synonym">Cladosporium fulvum</name>
    <dbReference type="NCBI Taxonomy" id="5499"/>
    <lineage>
        <taxon>Eukaryota</taxon>
        <taxon>Fungi</taxon>
        <taxon>Dikarya</taxon>
        <taxon>Ascomycota</taxon>
        <taxon>Pezizomycotina</taxon>
        <taxon>Dothideomycetes</taxon>
        <taxon>Dothideomycetidae</taxon>
        <taxon>Mycosphaerellales</taxon>
        <taxon>Mycosphaerellaceae</taxon>
        <taxon>Fulvia</taxon>
    </lineage>
</organism>
<dbReference type="Gene3D" id="3.40.30.10">
    <property type="entry name" value="Glutaredoxin"/>
    <property type="match status" value="1"/>
</dbReference>
<proteinExistence type="predicted"/>
<dbReference type="RefSeq" id="XP_047761059.1">
    <property type="nucleotide sequence ID" value="XM_047903412.1"/>
</dbReference>
<dbReference type="SUPFAM" id="SSF52833">
    <property type="entry name" value="Thioredoxin-like"/>
    <property type="match status" value="1"/>
</dbReference>
<reference evidence="3" key="2">
    <citation type="journal article" date="2022" name="Microb. Genom.">
        <title>A chromosome-scale genome assembly of the tomato pathogen Cladosporium fulvum reveals a compartmentalized genome architecture and the presence of a dispensable chromosome.</title>
        <authorList>
            <person name="Zaccaron A.Z."/>
            <person name="Chen L.H."/>
            <person name="Samaras A."/>
            <person name="Stergiopoulos I."/>
        </authorList>
    </citation>
    <scope>NUCLEOTIDE SEQUENCE</scope>
    <source>
        <strain evidence="3">Race5_Kim</strain>
    </source>
</reference>
<evidence type="ECO:0000259" key="1">
    <source>
        <dbReference type="Pfam" id="PF13409"/>
    </source>
</evidence>
<evidence type="ECO:0000259" key="2">
    <source>
        <dbReference type="Pfam" id="PF22041"/>
    </source>
</evidence>
<keyword evidence="4" id="KW-1185">Reference proteome</keyword>
<dbReference type="InterPro" id="IPR036282">
    <property type="entry name" value="Glutathione-S-Trfase_C_sf"/>
</dbReference>
<accession>A0A9Q8P843</accession>
<protein>
    <submittedName>
        <fullName evidence="3">Glutathione S-transferase-like protein ustS</fullName>
    </submittedName>
</protein>
<dbReference type="AlphaFoldDB" id="A0A9Q8P843"/>